<evidence type="ECO:0000256" key="1">
    <source>
        <dbReference type="SAM" id="Phobius"/>
    </source>
</evidence>
<feature type="transmembrane region" description="Helical" evidence="1">
    <location>
        <begin position="23"/>
        <end position="46"/>
    </location>
</feature>
<keyword evidence="1" id="KW-1133">Transmembrane helix</keyword>
<keyword evidence="1" id="KW-0472">Membrane</keyword>
<name>A0ABQ3YH45_9ACTN</name>
<reference evidence="2 3" key="1">
    <citation type="submission" date="2021-01" db="EMBL/GenBank/DDBJ databases">
        <title>Whole genome shotgun sequence of Actinoplanes deccanensis NBRC 13994.</title>
        <authorList>
            <person name="Komaki H."/>
            <person name="Tamura T."/>
        </authorList>
    </citation>
    <scope>NUCLEOTIDE SEQUENCE [LARGE SCALE GENOMIC DNA]</scope>
    <source>
        <strain evidence="2 3">NBRC 13994</strain>
    </source>
</reference>
<protein>
    <recommendedName>
        <fullName evidence="4">DUF998 domain-containing protein</fullName>
    </recommendedName>
</protein>
<keyword evidence="1" id="KW-0812">Transmembrane</keyword>
<accession>A0ABQ3YH45</accession>
<dbReference type="Pfam" id="PF06197">
    <property type="entry name" value="DUF998"/>
    <property type="match status" value="1"/>
</dbReference>
<comment type="caution">
    <text evidence="2">The sequence shown here is derived from an EMBL/GenBank/DDBJ whole genome shotgun (WGS) entry which is preliminary data.</text>
</comment>
<feature type="transmembrane region" description="Helical" evidence="1">
    <location>
        <begin position="210"/>
        <end position="227"/>
    </location>
</feature>
<gene>
    <name evidence="2" type="ORF">Ade02nite_79530</name>
</gene>
<evidence type="ECO:0000313" key="2">
    <source>
        <dbReference type="EMBL" id="GID79312.1"/>
    </source>
</evidence>
<dbReference type="EMBL" id="BOMI01000165">
    <property type="protein sequence ID" value="GID79312.1"/>
    <property type="molecule type" value="Genomic_DNA"/>
</dbReference>
<keyword evidence="3" id="KW-1185">Reference proteome</keyword>
<dbReference type="InterPro" id="IPR009339">
    <property type="entry name" value="DUF998"/>
</dbReference>
<proteinExistence type="predicted"/>
<feature type="transmembrane region" description="Helical" evidence="1">
    <location>
        <begin position="142"/>
        <end position="165"/>
    </location>
</feature>
<feature type="transmembrane region" description="Helical" evidence="1">
    <location>
        <begin position="109"/>
        <end position="130"/>
    </location>
</feature>
<organism evidence="2 3">
    <name type="scientific">Paractinoplanes deccanensis</name>
    <dbReference type="NCBI Taxonomy" id="113561"/>
    <lineage>
        <taxon>Bacteria</taxon>
        <taxon>Bacillati</taxon>
        <taxon>Actinomycetota</taxon>
        <taxon>Actinomycetes</taxon>
        <taxon>Micromonosporales</taxon>
        <taxon>Micromonosporaceae</taxon>
        <taxon>Paractinoplanes</taxon>
    </lineage>
</organism>
<feature type="transmembrane region" description="Helical" evidence="1">
    <location>
        <begin position="78"/>
        <end position="100"/>
    </location>
</feature>
<sequence length="244" mass="25325">MTDVRTEPADHSPAPAPVVQSRAAAAALIAGGMIFFVAELITAAAWTDPPYSYTYHFISNLGVHDRSVVFDQLMYSPLAVVMKTGFVLFGLVAFAGVVLLKGMPPLRRLGVVATAALLAVGGVLVGLFPGSAEAVADGTDTYHTLGAFAAFAGGNVLVILIGLAHRHIGISQRLGRALMALGTLGLISMVTFMAVLVSGANVLIGLFERGGVYLFLIGLIAVGATLWKHRNRTAGRGVAGGVER</sequence>
<dbReference type="RefSeq" id="WP_203775319.1">
    <property type="nucleotide sequence ID" value="NZ_BAAABO010000011.1"/>
</dbReference>
<evidence type="ECO:0008006" key="4">
    <source>
        <dbReference type="Google" id="ProtNLM"/>
    </source>
</evidence>
<evidence type="ECO:0000313" key="3">
    <source>
        <dbReference type="Proteomes" id="UP000609879"/>
    </source>
</evidence>
<dbReference type="Proteomes" id="UP000609879">
    <property type="component" value="Unassembled WGS sequence"/>
</dbReference>
<feature type="transmembrane region" description="Helical" evidence="1">
    <location>
        <begin position="177"/>
        <end position="204"/>
    </location>
</feature>